<reference evidence="1 2" key="1">
    <citation type="submission" date="2015-06" db="EMBL/GenBank/DDBJ databases">
        <title>Expansion of signal transduction pathways in fungi by whole-genome duplication.</title>
        <authorList>
            <consortium name="DOE Joint Genome Institute"/>
            <person name="Corrochano L.M."/>
            <person name="Kuo A."/>
            <person name="Marcet-Houben M."/>
            <person name="Polaino S."/>
            <person name="Salamov A."/>
            <person name="Villalobos J.M."/>
            <person name="Alvarez M.I."/>
            <person name="Avalos J."/>
            <person name="Benito E.P."/>
            <person name="Benoit I."/>
            <person name="Burger G."/>
            <person name="Camino L.P."/>
            <person name="Canovas D."/>
            <person name="Cerda-Olmedo E."/>
            <person name="Cheng J.-F."/>
            <person name="Dominguez A."/>
            <person name="Elias M."/>
            <person name="Eslava A.P."/>
            <person name="Glaser F."/>
            <person name="Grimwood J."/>
            <person name="Gutierrez G."/>
            <person name="Heitman J."/>
            <person name="Henrissat B."/>
            <person name="Iturriaga E.A."/>
            <person name="Lang B.F."/>
            <person name="Lavin J.L."/>
            <person name="Lee S."/>
            <person name="Li W."/>
            <person name="Lindquist E."/>
            <person name="Lopez-Garcia S."/>
            <person name="Luque E.M."/>
            <person name="Marcos A.T."/>
            <person name="Martin J."/>
            <person name="Mccluskey K."/>
            <person name="Medina H.R."/>
            <person name="Miralles-Duran A."/>
            <person name="Miyazaki A."/>
            <person name="Munoz-Torres E."/>
            <person name="Oguiza J.A."/>
            <person name="Ohm R."/>
            <person name="Olmedo M."/>
            <person name="Orejas M."/>
            <person name="Ortiz-Castellanos L."/>
            <person name="Pisabarro A.G."/>
            <person name="Rodriguez-Romero J."/>
            <person name="Ruiz-Herrera J."/>
            <person name="Ruiz-Vazquez R."/>
            <person name="Sanz C."/>
            <person name="Schackwitz W."/>
            <person name="Schmutz J."/>
            <person name="Shahriari M."/>
            <person name="Shelest E."/>
            <person name="Silva-Franco F."/>
            <person name="Soanes D."/>
            <person name="Syed K."/>
            <person name="Tagua V.G."/>
            <person name="Talbot N.J."/>
            <person name="Thon M."/>
            <person name="De Vries R.P."/>
            <person name="Wiebenga A."/>
            <person name="Yadav J.S."/>
            <person name="Braun E.L."/>
            <person name="Baker S."/>
            <person name="Garre V."/>
            <person name="Horwitz B."/>
            <person name="Torres-Martinez S."/>
            <person name="Idnurm A."/>
            <person name="Herrera-Estrella A."/>
            <person name="Gabaldon T."/>
            <person name="Grigoriev I.V."/>
        </authorList>
    </citation>
    <scope>NUCLEOTIDE SEQUENCE [LARGE SCALE GENOMIC DNA]</scope>
    <source>
        <strain evidence="1 2">CBS 277.49</strain>
    </source>
</reference>
<sequence>MKQLQINVDDAAAAMRDEDDLPSPPSSPPPAHIIYLPEKYHNAGNILYRQGSSQDNEKREHTRSTPYYALISRRKLFNVAKTLIKFIFKNNNILLFINIVNNLWKQRLQFARPAVHIAKQILFVVQHGSYKQSIRYLIHFVDYHFNKTFSKKQQMHLMTTARNSSRSPLTTMILIGSTMTHLLAAITKIGSKWTQNFIKSLGGLDSIVLATPNVDDDTMSTASTIAPSKSRSAIDAFLASFSTDKYMNDPTRTTSHPDVVGYYYDPMSCGGQRNVISAGYDCTNTGA</sequence>
<dbReference type="VEuPathDB" id="FungiDB:MUCCIDRAFT_106013"/>
<dbReference type="OrthoDB" id="2258559at2759"/>
<gene>
    <name evidence="1" type="ORF">MUCCIDRAFT_106013</name>
</gene>
<dbReference type="EMBL" id="AMYB01000001">
    <property type="protein sequence ID" value="OAD09039.1"/>
    <property type="molecule type" value="Genomic_DNA"/>
</dbReference>
<dbReference type="Proteomes" id="UP000077051">
    <property type="component" value="Unassembled WGS sequence"/>
</dbReference>
<name>A0A168QCC0_MUCCL</name>
<keyword evidence="2" id="KW-1185">Reference proteome</keyword>
<protein>
    <submittedName>
        <fullName evidence="1">Uncharacterized protein</fullName>
    </submittedName>
</protein>
<organism evidence="1 2">
    <name type="scientific">Mucor lusitanicus CBS 277.49</name>
    <dbReference type="NCBI Taxonomy" id="747725"/>
    <lineage>
        <taxon>Eukaryota</taxon>
        <taxon>Fungi</taxon>
        <taxon>Fungi incertae sedis</taxon>
        <taxon>Mucoromycota</taxon>
        <taxon>Mucoromycotina</taxon>
        <taxon>Mucoromycetes</taxon>
        <taxon>Mucorales</taxon>
        <taxon>Mucorineae</taxon>
        <taxon>Mucoraceae</taxon>
        <taxon>Mucor</taxon>
    </lineage>
</organism>
<evidence type="ECO:0000313" key="2">
    <source>
        <dbReference type="Proteomes" id="UP000077051"/>
    </source>
</evidence>
<proteinExistence type="predicted"/>
<comment type="caution">
    <text evidence="1">The sequence shown here is derived from an EMBL/GenBank/DDBJ whole genome shotgun (WGS) entry which is preliminary data.</text>
</comment>
<dbReference type="AlphaFoldDB" id="A0A168QCC0"/>
<evidence type="ECO:0000313" key="1">
    <source>
        <dbReference type="EMBL" id="OAD09039.1"/>
    </source>
</evidence>
<accession>A0A168QCC0</accession>